<dbReference type="RefSeq" id="WP_101917930.1">
    <property type="nucleotide sequence ID" value="NZ_OENF01000039.1"/>
</dbReference>
<keyword evidence="2" id="KW-0677">Repeat</keyword>
<evidence type="ECO:0000313" key="4">
    <source>
        <dbReference type="Proteomes" id="UP000234211"/>
    </source>
</evidence>
<organism evidence="3 4">
    <name type="scientific">Tenacibaculum piscium</name>
    <dbReference type="NCBI Taxonomy" id="1458515"/>
    <lineage>
        <taxon>Bacteria</taxon>
        <taxon>Pseudomonadati</taxon>
        <taxon>Bacteroidota</taxon>
        <taxon>Flavobacteriia</taxon>
        <taxon>Flavobacteriales</taxon>
        <taxon>Flavobacteriaceae</taxon>
        <taxon>Tenacibaculum</taxon>
    </lineage>
</organism>
<evidence type="ECO:0000256" key="1">
    <source>
        <dbReference type="ARBA" id="ARBA00022614"/>
    </source>
</evidence>
<keyword evidence="4" id="KW-1185">Reference proteome</keyword>
<dbReference type="InterPro" id="IPR001611">
    <property type="entry name" value="Leu-rich_rpt"/>
</dbReference>
<dbReference type="PANTHER" id="PTHR48051">
    <property type="match status" value="1"/>
</dbReference>
<evidence type="ECO:0000313" key="3">
    <source>
        <dbReference type="EMBL" id="SOS75291.1"/>
    </source>
</evidence>
<dbReference type="Proteomes" id="UP000234211">
    <property type="component" value="Unassembled WGS sequence"/>
</dbReference>
<dbReference type="InterPro" id="IPR050216">
    <property type="entry name" value="LRR_domain-containing"/>
</dbReference>
<dbReference type="AlphaFoldDB" id="A0A2H1YIS5"/>
<dbReference type="PANTHER" id="PTHR48051:SF54">
    <property type="entry name" value="LEUCINE-RICH REPEAT-CONTAINING PROTEIN"/>
    <property type="match status" value="1"/>
</dbReference>
<evidence type="ECO:0000256" key="2">
    <source>
        <dbReference type="ARBA" id="ARBA00022737"/>
    </source>
</evidence>
<dbReference type="EMBL" id="OENF01000039">
    <property type="protein sequence ID" value="SOS75291.1"/>
    <property type="molecule type" value="Genomic_DNA"/>
</dbReference>
<proteinExistence type="predicted"/>
<dbReference type="SUPFAM" id="SSF52058">
    <property type="entry name" value="L domain-like"/>
    <property type="match status" value="1"/>
</dbReference>
<sequence length="704" mass="82341">MLKNISIHKARFHDAFQMDIEENQDVLEDILSTEKFIYPLKDKNYYYLYDVSDKKILDKNLNPENFKIDTTAEVVSFTGVSMEILDNIKLPEKVKILIFEGGDLMPLQMGKTQKGDALWKTIMNYLRLYPFNENLSERILMENQIRNLYAKLPSHIADFGLTKLFQKIEKSNITEFSIGWTYFSEFDFKILSKLNQLESLSILYCYNDAIKYLPKNLTYLQIFGTTIQKLSEINLNLPNLIDLNVSGNAINQLDTLQNLPTKIESLEVNNNLIKYLNISELPAGLEYLDLSNNLIDNDFFNQKIIHKKLKYLLLSNNELIITASILHLILQIFPNLESLELLDNQKKGIPSELLGDFENRNCLENVQYFLEDIQLLVNHDYEEFLSVSKLKKINNSNNSSDLNEFIEVKWQENKFPLRIILEHLQYEFSKYFFKMSSFTKYVNGIYCFIAHDNCEFSLYFEEETKEITFKIQADTSAIVDLYFHKYFKEINMIISSNSHINILPSVCCSKSCDFLKDFCNKVYKIDYKIKSDVILKKETENIKLLINNRSIEDSKDAGKFAGNKYQEIQNIAFILISGKSAYPFIIKDGIVTNALKLAKNSEYYYYLTLRTALDKEVYIKSITNKYLIENTLVESSIFIDNNVKKKLSCFVNPHYFKVKDNILTINDLQFPKLAENHLKKIQMDSNKYCHFTIDNQIIELKYSH</sequence>
<accession>A0A2H1YIS5</accession>
<gene>
    <name evidence="3" type="ORF">TNO020_440064</name>
</gene>
<dbReference type="GO" id="GO:0005737">
    <property type="term" value="C:cytoplasm"/>
    <property type="evidence" value="ECO:0007669"/>
    <property type="project" value="TreeGrafter"/>
</dbReference>
<dbReference type="Gene3D" id="3.80.10.10">
    <property type="entry name" value="Ribonuclease Inhibitor"/>
    <property type="match status" value="1"/>
</dbReference>
<dbReference type="InterPro" id="IPR032675">
    <property type="entry name" value="LRR_dom_sf"/>
</dbReference>
<dbReference type="PROSITE" id="PS51450">
    <property type="entry name" value="LRR"/>
    <property type="match status" value="1"/>
</dbReference>
<name>A0A2H1YIS5_9FLAO</name>
<reference evidence="4" key="1">
    <citation type="submission" date="2017-11" db="EMBL/GenBank/DDBJ databases">
        <authorList>
            <person name="Duchaud E."/>
        </authorList>
    </citation>
    <scope>NUCLEOTIDE SEQUENCE [LARGE SCALE GENOMIC DNA]</scope>
    <source>
        <strain evidence="4">Tenacibaculum sp. TNO020</strain>
    </source>
</reference>
<keyword evidence="1" id="KW-0433">Leucine-rich repeat</keyword>
<protein>
    <submittedName>
        <fullName evidence="3">Uncharacterized protein</fullName>
    </submittedName>
</protein>